<dbReference type="InterPro" id="IPR035897">
    <property type="entry name" value="Toll_tir_struct_dom_sf"/>
</dbReference>
<evidence type="ECO:0000313" key="7">
    <source>
        <dbReference type="Proteomes" id="UP000290289"/>
    </source>
</evidence>
<feature type="coiled-coil region" evidence="3">
    <location>
        <begin position="826"/>
        <end position="859"/>
    </location>
</feature>
<dbReference type="PANTHER" id="PTHR11017:SF570">
    <property type="entry name" value="DISEASE RESISTANCE PROTEIN (TIR-NBS CLASS)-RELATED"/>
    <property type="match status" value="1"/>
</dbReference>
<dbReference type="SMART" id="SM00255">
    <property type="entry name" value="TIR"/>
    <property type="match status" value="1"/>
</dbReference>
<sequence>MANQLVPSSSFSTTPSWTYDVFLSFRGEDTRYNFTVHLYHALVHHGIRTFIDHSELPIGEEISSNLLEAIENSRISVIIFSENYASSRWCLDELVHILKCKESKGQMTRPIFYKVDPSDVRHQRNSYDTAFADHSLKYKNDLEKVQRWRTALTEAANLKGDTLNEGEYGTETIRGIVVNLPKPDEIPLNPESFSKMVNLEFFINRNAHFSGQVDYLPNSLRLIKFGGRFNIDRKHTYVVNWPSNFRPRHLIEFDVSYSGIRQLKEFKNLAKLTWMNLSGCEFLEKIPDLSGSPNIIKLDLSDCTSLVEVDDSVRFLDKLEILILSGCSKLTRFATRLGLRSLEELDLDGCTRLERFPEIEKDKMKSLTHLDIGKSGIRELPSSIAYLTGLLELCAKGCELQNVPDLSGCPNISRLDLRDCKSLVEVDDSIGFLDKLEVLNLSGCFKLTRFATRLRSRSLINLDLSGCRRLESFPEIKGTMGSLEYLSIEKSGIRELPSIAYFTSLLTLKASGCELQNIQLLPLGEKVKFDEVVSSYITDRYRSLELEGCNLSESDFLVPLDCWSTITSLNLSRNNFVSLPDCISKVVSLRLLSLRDCKRLREIPVFPAKLERLHLDGCTSLEKIPKLPPRLKELSLCNCSGLSGDEVAKLENNLLNEEFDPRSRLNIIYPGNEVPKWFSYTSNHPTTIQPLPDYIWDEDEREDEFVGGSEFRFEIPLKLQVRETLLGWALSFVIEPSTCYSHDYSDIIINPYIAINEECLHELEFWYDEDIDIKATHVRLALVGLDYFLKYTWYDPMATQPGDIGPVEFLFRKGCPIKSCGVHCLLRNQQQQQLRQQQQQQQLRQQQQQQQQQQQLRQQQFQQPMQPVSSIKRPYDGGVYARRLMQYLYHQRQRPAVSSLVNQLVQVGQNCQSTIAESGGGNNTYNQRAPDLRSYLHLQGDGFFNSNPDDNMYPQISSDIVLRPTSSLGKRPHSRGSSDIVDDEYDHPKRRQIDIEEEEEQEQPSASDDPQFQIS</sequence>
<feature type="domain" description="TIR" evidence="5">
    <location>
        <begin position="17"/>
        <end position="184"/>
    </location>
</feature>
<dbReference type="InterPro" id="IPR044974">
    <property type="entry name" value="Disease_R_plants"/>
</dbReference>
<dbReference type="GO" id="GO:0007165">
    <property type="term" value="P:signal transduction"/>
    <property type="evidence" value="ECO:0007669"/>
    <property type="project" value="InterPro"/>
</dbReference>
<dbReference type="EMBL" id="RDQH01000328">
    <property type="protein sequence ID" value="RXI06228.1"/>
    <property type="molecule type" value="Genomic_DNA"/>
</dbReference>
<keyword evidence="2" id="KW-0520">NAD</keyword>
<dbReference type="AlphaFoldDB" id="A0A498KF26"/>
<name>A0A498KF26_MALDO</name>
<comment type="caution">
    <text evidence="6">The sequence shown here is derived from an EMBL/GenBank/DDBJ whole genome shotgun (WGS) entry which is preliminary data.</text>
</comment>
<evidence type="ECO:0000313" key="6">
    <source>
        <dbReference type="EMBL" id="RXI06228.1"/>
    </source>
</evidence>
<dbReference type="InterPro" id="IPR058546">
    <property type="entry name" value="RPS4B/Roq1-like_LRR"/>
</dbReference>
<keyword evidence="7" id="KW-1185">Reference proteome</keyword>
<dbReference type="Pfam" id="PF01582">
    <property type="entry name" value="TIR"/>
    <property type="match status" value="1"/>
</dbReference>
<keyword evidence="3" id="KW-0175">Coiled coil</keyword>
<protein>
    <recommendedName>
        <fullName evidence="5">TIR domain-containing protein</fullName>
    </recommendedName>
</protein>
<dbReference type="Gene3D" id="3.40.50.10140">
    <property type="entry name" value="Toll/interleukin-1 receptor homology (TIR) domain"/>
    <property type="match status" value="1"/>
</dbReference>
<dbReference type="InterPro" id="IPR032675">
    <property type="entry name" value="LRR_dom_sf"/>
</dbReference>
<reference evidence="6 7" key="1">
    <citation type="submission" date="2018-10" db="EMBL/GenBank/DDBJ databases">
        <title>A high-quality apple genome assembly.</title>
        <authorList>
            <person name="Hu J."/>
        </authorList>
    </citation>
    <scope>NUCLEOTIDE SEQUENCE [LARGE SCALE GENOMIC DNA]</scope>
    <source>
        <strain evidence="7">cv. HFTH1</strain>
        <tissue evidence="6">Young leaf</tissue>
    </source>
</reference>
<feature type="compositionally biased region" description="Polar residues" evidence="4">
    <location>
        <begin position="1004"/>
        <end position="1015"/>
    </location>
</feature>
<evidence type="ECO:0000256" key="1">
    <source>
        <dbReference type="ARBA" id="ARBA00022821"/>
    </source>
</evidence>
<gene>
    <name evidence="6" type="ORF">DVH24_018270</name>
</gene>
<proteinExistence type="predicted"/>
<feature type="region of interest" description="Disordered" evidence="4">
    <location>
        <begin position="964"/>
        <end position="1015"/>
    </location>
</feature>
<dbReference type="PANTHER" id="PTHR11017">
    <property type="entry name" value="LEUCINE-RICH REPEAT-CONTAINING PROTEIN"/>
    <property type="match status" value="1"/>
</dbReference>
<accession>A0A498KF26</accession>
<dbReference type="FunFam" id="3.40.50.10140:FF:000007">
    <property type="entry name" value="Disease resistance protein (TIR-NBS-LRR class)"/>
    <property type="match status" value="1"/>
</dbReference>
<dbReference type="SUPFAM" id="SSF52200">
    <property type="entry name" value="Toll/Interleukin receptor TIR domain"/>
    <property type="match status" value="1"/>
</dbReference>
<dbReference type="Gene3D" id="3.80.10.10">
    <property type="entry name" value="Ribonuclease Inhibitor"/>
    <property type="match status" value="3"/>
</dbReference>
<keyword evidence="1" id="KW-0611">Plant defense</keyword>
<dbReference type="SUPFAM" id="SSF52047">
    <property type="entry name" value="RNI-like"/>
    <property type="match status" value="1"/>
</dbReference>
<dbReference type="SUPFAM" id="SSF52058">
    <property type="entry name" value="L domain-like"/>
    <property type="match status" value="1"/>
</dbReference>
<organism evidence="6 7">
    <name type="scientific">Malus domestica</name>
    <name type="common">Apple</name>
    <name type="synonym">Pyrus malus</name>
    <dbReference type="NCBI Taxonomy" id="3750"/>
    <lineage>
        <taxon>Eukaryota</taxon>
        <taxon>Viridiplantae</taxon>
        <taxon>Streptophyta</taxon>
        <taxon>Embryophyta</taxon>
        <taxon>Tracheophyta</taxon>
        <taxon>Spermatophyta</taxon>
        <taxon>Magnoliopsida</taxon>
        <taxon>eudicotyledons</taxon>
        <taxon>Gunneridae</taxon>
        <taxon>Pentapetalae</taxon>
        <taxon>rosids</taxon>
        <taxon>fabids</taxon>
        <taxon>Rosales</taxon>
        <taxon>Rosaceae</taxon>
        <taxon>Amygdaloideae</taxon>
        <taxon>Maleae</taxon>
        <taxon>Malus</taxon>
    </lineage>
</organism>
<dbReference type="InterPro" id="IPR000157">
    <property type="entry name" value="TIR_dom"/>
</dbReference>
<dbReference type="Proteomes" id="UP000290289">
    <property type="component" value="Chromosome 2"/>
</dbReference>
<evidence type="ECO:0000256" key="4">
    <source>
        <dbReference type="SAM" id="MobiDB-lite"/>
    </source>
</evidence>
<dbReference type="PROSITE" id="PS50104">
    <property type="entry name" value="TIR"/>
    <property type="match status" value="1"/>
</dbReference>
<evidence type="ECO:0000256" key="2">
    <source>
        <dbReference type="ARBA" id="ARBA00023027"/>
    </source>
</evidence>
<evidence type="ECO:0000256" key="3">
    <source>
        <dbReference type="SAM" id="Coils"/>
    </source>
</evidence>
<evidence type="ECO:0000259" key="5">
    <source>
        <dbReference type="PROSITE" id="PS50104"/>
    </source>
</evidence>
<dbReference type="Pfam" id="PF23286">
    <property type="entry name" value="LRR_13"/>
    <property type="match status" value="2"/>
</dbReference>
<dbReference type="GO" id="GO:0006952">
    <property type="term" value="P:defense response"/>
    <property type="evidence" value="ECO:0007669"/>
    <property type="project" value="InterPro"/>
</dbReference>